<comment type="caution">
    <text evidence="2">The sequence shown here is derived from an EMBL/GenBank/DDBJ whole genome shotgun (WGS) entry which is preliminary data.</text>
</comment>
<organism evidence="2 3">
    <name type="scientific">Paragonimus westermani</name>
    <dbReference type="NCBI Taxonomy" id="34504"/>
    <lineage>
        <taxon>Eukaryota</taxon>
        <taxon>Metazoa</taxon>
        <taxon>Spiralia</taxon>
        <taxon>Lophotrochozoa</taxon>
        <taxon>Platyhelminthes</taxon>
        <taxon>Trematoda</taxon>
        <taxon>Digenea</taxon>
        <taxon>Plagiorchiida</taxon>
        <taxon>Troglotremata</taxon>
        <taxon>Troglotrematidae</taxon>
        <taxon>Paragonimus</taxon>
    </lineage>
</organism>
<dbReference type="Gene3D" id="2.60.200.20">
    <property type="match status" value="1"/>
</dbReference>
<dbReference type="InterPro" id="IPR008984">
    <property type="entry name" value="SMAD_FHA_dom_sf"/>
</dbReference>
<feature type="domain" description="FHA" evidence="1">
    <location>
        <begin position="25"/>
        <end position="77"/>
    </location>
</feature>
<reference evidence="2 3" key="1">
    <citation type="journal article" date="2019" name="Gigascience">
        <title>Whole-genome sequence of the oriental lung fluke Paragonimus westermani.</title>
        <authorList>
            <person name="Oey H."/>
            <person name="Zakrzewski M."/>
            <person name="Narain K."/>
            <person name="Devi K.R."/>
            <person name="Agatsuma T."/>
            <person name="Nawaratna S."/>
            <person name="Gobert G.N."/>
            <person name="Jones M.K."/>
            <person name="Ragan M.A."/>
            <person name="McManus D.P."/>
            <person name="Krause L."/>
        </authorList>
    </citation>
    <scope>NUCLEOTIDE SEQUENCE [LARGE SCALE GENOMIC DNA]</scope>
    <source>
        <strain evidence="2 3">IND2009</strain>
    </source>
</reference>
<dbReference type="SMART" id="SM00240">
    <property type="entry name" value="FHA"/>
    <property type="match status" value="1"/>
</dbReference>
<dbReference type="SUPFAM" id="SSF49879">
    <property type="entry name" value="SMAD/FHA domain"/>
    <property type="match status" value="1"/>
</dbReference>
<name>A0A5J4NH34_9TREM</name>
<dbReference type="InterPro" id="IPR000253">
    <property type="entry name" value="FHA_dom"/>
</dbReference>
<evidence type="ECO:0000313" key="3">
    <source>
        <dbReference type="Proteomes" id="UP000324629"/>
    </source>
</evidence>
<dbReference type="EMBL" id="QNGE01003033">
    <property type="protein sequence ID" value="KAA3674599.1"/>
    <property type="molecule type" value="Genomic_DNA"/>
</dbReference>
<proteinExistence type="predicted"/>
<dbReference type="Pfam" id="PF00498">
    <property type="entry name" value="FHA"/>
    <property type="match status" value="1"/>
</dbReference>
<evidence type="ECO:0000259" key="1">
    <source>
        <dbReference type="PROSITE" id="PS50006"/>
    </source>
</evidence>
<evidence type="ECO:0000313" key="2">
    <source>
        <dbReference type="EMBL" id="KAA3674599.1"/>
    </source>
</evidence>
<keyword evidence="3" id="KW-1185">Reference proteome</keyword>
<gene>
    <name evidence="2" type="ORF">DEA37_0010441</name>
</gene>
<dbReference type="PROSITE" id="PS50006">
    <property type="entry name" value="FHA_DOMAIN"/>
    <property type="match status" value="1"/>
</dbReference>
<dbReference type="AlphaFoldDB" id="A0A5J4NH34"/>
<accession>A0A5J4NH34</accession>
<protein>
    <recommendedName>
        <fullName evidence="1">FHA domain-containing protein</fullName>
    </recommendedName>
</protein>
<dbReference type="Proteomes" id="UP000324629">
    <property type="component" value="Unassembled WGS sequence"/>
</dbReference>
<sequence>MVDNTLLCTKITGHNFTIYTEKDVTVIGRKGRLPVDVPVDDGSECVSRKHLEILRKHKQLYLKCFSKNGIFINGDFHMKKHEYVPLLDGYVFAYSS</sequence>